<gene>
    <name evidence="1" type="ORF">MVEN_01885700</name>
</gene>
<keyword evidence="2" id="KW-1185">Reference proteome</keyword>
<accession>A0A8H6XHU6</accession>
<dbReference type="Proteomes" id="UP000620124">
    <property type="component" value="Unassembled WGS sequence"/>
</dbReference>
<dbReference type="OrthoDB" id="2992422at2759"/>
<evidence type="ECO:0000313" key="1">
    <source>
        <dbReference type="EMBL" id="KAF7341483.1"/>
    </source>
</evidence>
<proteinExistence type="predicted"/>
<dbReference type="EMBL" id="JACAZI010000018">
    <property type="protein sequence ID" value="KAF7341483.1"/>
    <property type="molecule type" value="Genomic_DNA"/>
</dbReference>
<protein>
    <submittedName>
        <fullName evidence="1">Uncharacterized protein</fullName>
    </submittedName>
</protein>
<dbReference type="AlphaFoldDB" id="A0A8H6XHU6"/>
<organism evidence="1 2">
    <name type="scientific">Mycena venus</name>
    <dbReference type="NCBI Taxonomy" id="2733690"/>
    <lineage>
        <taxon>Eukaryota</taxon>
        <taxon>Fungi</taxon>
        <taxon>Dikarya</taxon>
        <taxon>Basidiomycota</taxon>
        <taxon>Agaricomycotina</taxon>
        <taxon>Agaricomycetes</taxon>
        <taxon>Agaricomycetidae</taxon>
        <taxon>Agaricales</taxon>
        <taxon>Marasmiineae</taxon>
        <taxon>Mycenaceae</taxon>
        <taxon>Mycena</taxon>
    </lineage>
</organism>
<name>A0A8H6XHU6_9AGAR</name>
<evidence type="ECO:0000313" key="2">
    <source>
        <dbReference type="Proteomes" id="UP000620124"/>
    </source>
</evidence>
<reference evidence="1" key="1">
    <citation type="submission" date="2020-05" db="EMBL/GenBank/DDBJ databases">
        <title>Mycena genomes resolve the evolution of fungal bioluminescence.</title>
        <authorList>
            <person name="Tsai I.J."/>
        </authorList>
    </citation>
    <scope>NUCLEOTIDE SEQUENCE</scope>
    <source>
        <strain evidence="1">CCC161011</strain>
    </source>
</reference>
<sequence>MLWSGGSNDPVFVTYAEGDPGPFGLWDVEAAGLKTLTISHVGLGKPVSLNYKREIDFGDPKEPFSFTLVMVGENVFSYSLLPTFFLLESFKIQIRVVNEDKFWTIESRPMVSTVSLELPSGEEVQLW</sequence>
<comment type="caution">
    <text evidence="1">The sequence shown here is derived from an EMBL/GenBank/DDBJ whole genome shotgun (WGS) entry which is preliminary data.</text>
</comment>